<evidence type="ECO:0000256" key="2">
    <source>
        <dbReference type="ARBA" id="ARBA00022679"/>
    </source>
</evidence>
<comment type="subunit">
    <text evidence="8">Monomer.</text>
</comment>
<feature type="binding site" evidence="8">
    <location>
        <position position="95"/>
    </location>
    <ligand>
        <name>Mg(2+)</name>
        <dbReference type="ChEBI" id="CHEBI:18420"/>
    </ligand>
</feature>
<evidence type="ECO:0000256" key="1">
    <source>
        <dbReference type="ARBA" id="ARBA00022490"/>
    </source>
</evidence>
<keyword evidence="4 8" id="KW-0547">Nucleotide-binding</keyword>
<evidence type="ECO:0000313" key="10">
    <source>
        <dbReference type="EMBL" id="GHH09560.1"/>
    </source>
</evidence>
<dbReference type="CDD" id="cd02503">
    <property type="entry name" value="MobA"/>
    <property type="match status" value="1"/>
</dbReference>
<comment type="caution">
    <text evidence="8">Lacks conserved residue(s) required for the propagation of feature annotation.</text>
</comment>
<sequence length="180" mass="18566">MTLLGAILAGGQATRFGSDKALALLDGQTLIAHAAAALRAATDTVIVCGRTTGPDGLAAIPDWPAPDLGPLGGLCAALRHAEAHGHDAVLSIGCDTPYLPTALVERLTAGGEARFLRQAPIIGYWPVALTEPLSHHLTQSGDRAVYRWASRVGAVAIDAGGDLPNINRVADLARLADRAE</sequence>
<protein>
    <recommendedName>
        <fullName evidence="8">Molybdenum cofactor guanylyltransferase</fullName>
        <shortName evidence="8">MoCo guanylyltransferase</shortName>
        <ecNumber evidence="8">2.7.7.77</ecNumber>
    </recommendedName>
    <alternativeName>
        <fullName evidence="8">GTP:molybdopterin guanylyltransferase</fullName>
    </alternativeName>
    <alternativeName>
        <fullName evidence="8">Mo-MPT guanylyltransferase</fullName>
    </alternativeName>
    <alternativeName>
        <fullName evidence="8">Molybdopterin guanylyltransferase</fullName>
    </alternativeName>
    <alternativeName>
        <fullName evidence="8">Molybdopterin-guanine dinucleotide synthase</fullName>
        <shortName evidence="8">MGD synthase</shortName>
    </alternativeName>
</protein>
<keyword evidence="1 8" id="KW-0963">Cytoplasm</keyword>
<keyword evidence="2 8" id="KW-0808">Transferase</keyword>
<proteinExistence type="inferred from homology"/>
<evidence type="ECO:0000256" key="3">
    <source>
        <dbReference type="ARBA" id="ARBA00022723"/>
    </source>
</evidence>
<evidence type="ECO:0000313" key="11">
    <source>
        <dbReference type="Proteomes" id="UP000652430"/>
    </source>
</evidence>
<keyword evidence="5 8" id="KW-0460">Magnesium</keyword>
<comment type="domain">
    <text evidence="8">The N-terminal domain determines nucleotide recognition and specific binding, while the C-terminal domain determines the specific binding to the target protein.</text>
</comment>
<evidence type="ECO:0000256" key="7">
    <source>
        <dbReference type="ARBA" id="ARBA00023150"/>
    </source>
</evidence>
<dbReference type="InterPro" id="IPR025877">
    <property type="entry name" value="MobA-like_NTP_Trfase"/>
</dbReference>
<feature type="binding site" evidence="8">
    <location>
        <position position="20"/>
    </location>
    <ligand>
        <name>GTP</name>
        <dbReference type="ChEBI" id="CHEBI:37565"/>
    </ligand>
</feature>
<keyword evidence="11" id="KW-1185">Reference proteome</keyword>
<dbReference type="Gene3D" id="3.90.550.10">
    <property type="entry name" value="Spore Coat Polysaccharide Biosynthesis Protein SpsA, Chain A"/>
    <property type="match status" value="1"/>
</dbReference>
<dbReference type="InterPro" id="IPR029044">
    <property type="entry name" value="Nucleotide-diphossugar_trans"/>
</dbReference>
<organism evidence="10 11">
    <name type="scientific">Sphingomonas glacialis</name>
    <dbReference type="NCBI Taxonomy" id="658225"/>
    <lineage>
        <taxon>Bacteria</taxon>
        <taxon>Pseudomonadati</taxon>
        <taxon>Pseudomonadota</taxon>
        <taxon>Alphaproteobacteria</taxon>
        <taxon>Sphingomonadales</taxon>
        <taxon>Sphingomonadaceae</taxon>
        <taxon>Sphingomonas</taxon>
    </lineage>
</organism>
<dbReference type="InterPro" id="IPR013482">
    <property type="entry name" value="Molybde_CF_guanTrfase"/>
</dbReference>
<dbReference type="Pfam" id="PF12804">
    <property type="entry name" value="NTP_transf_3"/>
    <property type="match status" value="1"/>
</dbReference>
<keyword evidence="7 8" id="KW-0501">Molybdenum cofactor biosynthesis</keyword>
<evidence type="ECO:0000256" key="8">
    <source>
        <dbReference type="HAMAP-Rule" id="MF_00316"/>
    </source>
</evidence>
<dbReference type="RefSeq" id="WP_189675070.1">
    <property type="nucleotide sequence ID" value="NZ_BNAQ01000001.1"/>
</dbReference>
<dbReference type="PANTHER" id="PTHR19136:SF81">
    <property type="entry name" value="MOLYBDENUM COFACTOR GUANYLYLTRANSFERASE"/>
    <property type="match status" value="1"/>
</dbReference>
<dbReference type="Proteomes" id="UP000652430">
    <property type="component" value="Unassembled WGS sequence"/>
</dbReference>
<dbReference type="EC" id="2.7.7.77" evidence="8"/>
<comment type="catalytic activity">
    <reaction evidence="8">
        <text>Mo-molybdopterin + GTP + H(+) = Mo-molybdopterin guanine dinucleotide + diphosphate</text>
        <dbReference type="Rhea" id="RHEA:34243"/>
        <dbReference type="ChEBI" id="CHEBI:15378"/>
        <dbReference type="ChEBI" id="CHEBI:33019"/>
        <dbReference type="ChEBI" id="CHEBI:37565"/>
        <dbReference type="ChEBI" id="CHEBI:71302"/>
        <dbReference type="ChEBI" id="CHEBI:71310"/>
        <dbReference type="EC" id="2.7.7.77"/>
    </reaction>
</comment>
<comment type="caution">
    <text evidence="10">The sequence shown here is derived from an EMBL/GenBank/DDBJ whole genome shotgun (WGS) entry which is preliminary data.</text>
</comment>
<evidence type="ECO:0000256" key="6">
    <source>
        <dbReference type="ARBA" id="ARBA00023134"/>
    </source>
</evidence>
<gene>
    <name evidence="8" type="primary">mobA</name>
    <name evidence="10" type="ORF">GCM10008023_06410</name>
</gene>
<evidence type="ECO:0000256" key="4">
    <source>
        <dbReference type="ARBA" id="ARBA00022741"/>
    </source>
</evidence>
<evidence type="ECO:0000259" key="9">
    <source>
        <dbReference type="Pfam" id="PF12804"/>
    </source>
</evidence>
<accession>A0ABQ3LAN8</accession>
<dbReference type="HAMAP" id="MF_00316">
    <property type="entry name" value="MobA"/>
    <property type="match status" value="1"/>
</dbReference>
<name>A0ABQ3LAN8_9SPHN</name>
<keyword evidence="3 8" id="KW-0479">Metal-binding</keyword>
<feature type="binding site" evidence="8">
    <location>
        <position position="62"/>
    </location>
    <ligand>
        <name>GTP</name>
        <dbReference type="ChEBI" id="CHEBI:37565"/>
    </ligand>
</feature>
<evidence type="ECO:0000256" key="5">
    <source>
        <dbReference type="ARBA" id="ARBA00022842"/>
    </source>
</evidence>
<comment type="similarity">
    <text evidence="8">Belongs to the MobA family.</text>
</comment>
<comment type="function">
    <text evidence="8">Transfers a GMP moiety from GTP to Mo-molybdopterin (Mo-MPT) cofactor (Moco or molybdenum cofactor) to form Mo-molybdopterin guanine dinucleotide (Mo-MGD) cofactor.</text>
</comment>
<feature type="binding site" evidence="8">
    <location>
        <position position="95"/>
    </location>
    <ligand>
        <name>GTP</name>
        <dbReference type="ChEBI" id="CHEBI:37565"/>
    </ligand>
</feature>
<feature type="domain" description="MobA-like NTP transferase" evidence="9">
    <location>
        <begin position="5"/>
        <end position="112"/>
    </location>
</feature>
<comment type="cofactor">
    <cofactor evidence="8">
        <name>Mg(2+)</name>
        <dbReference type="ChEBI" id="CHEBI:18420"/>
    </cofactor>
</comment>
<dbReference type="EMBL" id="BNAQ01000001">
    <property type="protein sequence ID" value="GHH09560.1"/>
    <property type="molecule type" value="Genomic_DNA"/>
</dbReference>
<keyword evidence="6 8" id="KW-0342">GTP-binding</keyword>
<comment type="subcellular location">
    <subcellularLocation>
        <location evidence="8">Cytoplasm</location>
    </subcellularLocation>
</comment>
<reference evidence="11" key="1">
    <citation type="journal article" date="2019" name="Int. J. Syst. Evol. Microbiol.">
        <title>The Global Catalogue of Microorganisms (GCM) 10K type strain sequencing project: providing services to taxonomists for standard genome sequencing and annotation.</title>
        <authorList>
            <consortium name="The Broad Institute Genomics Platform"/>
            <consortium name="The Broad Institute Genome Sequencing Center for Infectious Disease"/>
            <person name="Wu L."/>
            <person name="Ma J."/>
        </authorList>
    </citation>
    <scope>NUCLEOTIDE SEQUENCE [LARGE SCALE GENOMIC DNA]</scope>
    <source>
        <strain evidence="11">CGMCC 1.8957</strain>
    </source>
</reference>
<feature type="binding site" evidence="8">
    <location>
        <begin position="8"/>
        <end position="10"/>
    </location>
    <ligand>
        <name>GTP</name>
        <dbReference type="ChEBI" id="CHEBI:37565"/>
    </ligand>
</feature>
<dbReference type="SUPFAM" id="SSF53448">
    <property type="entry name" value="Nucleotide-diphospho-sugar transferases"/>
    <property type="match status" value="1"/>
</dbReference>
<dbReference type="PANTHER" id="PTHR19136">
    <property type="entry name" value="MOLYBDENUM COFACTOR GUANYLYLTRANSFERASE"/>
    <property type="match status" value="1"/>
</dbReference>